<dbReference type="AlphaFoldDB" id="A0A841JF08"/>
<dbReference type="EMBL" id="JACHCA010000005">
    <property type="protein sequence ID" value="MBB6128176.1"/>
    <property type="molecule type" value="Genomic_DNA"/>
</dbReference>
<evidence type="ECO:0000256" key="3">
    <source>
        <dbReference type="ARBA" id="ARBA00022475"/>
    </source>
</evidence>
<evidence type="ECO:0000256" key="2">
    <source>
        <dbReference type="ARBA" id="ARBA00007430"/>
    </source>
</evidence>
<feature type="transmembrane region" description="Helical" evidence="7">
    <location>
        <begin position="327"/>
        <end position="349"/>
    </location>
</feature>
<gene>
    <name evidence="8" type="ORF">HDF22_002289</name>
</gene>
<evidence type="ECO:0000256" key="7">
    <source>
        <dbReference type="SAM" id="Phobius"/>
    </source>
</evidence>
<evidence type="ECO:0000256" key="6">
    <source>
        <dbReference type="ARBA" id="ARBA00023136"/>
    </source>
</evidence>
<protein>
    <submittedName>
        <fullName evidence="8">O-antigen/teichoic acid export membrane protein</fullName>
    </submittedName>
</protein>
<dbReference type="PANTHER" id="PTHR30250:SF10">
    <property type="entry name" value="LIPOPOLYSACCHARIDE BIOSYNTHESIS PROTEIN WZXC"/>
    <property type="match status" value="1"/>
</dbReference>
<reference evidence="8 9" key="1">
    <citation type="submission" date="2020-08" db="EMBL/GenBank/DDBJ databases">
        <title>Genomic Encyclopedia of Type Strains, Phase IV (KMG-V): Genome sequencing to study the core and pangenomes of soil and plant-associated prokaryotes.</title>
        <authorList>
            <person name="Whitman W."/>
        </authorList>
    </citation>
    <scope>NUCLEOTIDE SEQUENCE [LARGE SCALE GENOMIC DNA]</scope>
    <source>
        <strain evidence="8 9">MP601</strain>
    </source>
</reference>
<accession>A0A841JF08</accession>
<keyword evidence="4 7" id="KW-0812">Transmembrane</keyword>
<keyword evidence="6 7" id="KW-0472">Membrane</keyword>
<evidence type="ECO:0000256" key="1">
    <source>
        <dbReference type="ARBA" id="ARBA00004651"/>
    </source>
</evidence>
<feature type="transmembrane region" description="Helical" evidence="7">
    <location>
        <begin position="356"/>
        <end position="379"/>
    </location>
</feature>
<organism evidence="8 9">
    <name type="scientific">Mucilaginibacter lappiensis</name>
    <dbReference type="NCBI Taxonomy" id="354630"/>
    <lineage>
        <taxon>Bacteria</taxon>
        <taxon>Pseudomonadati</taxon>
        <taxon>Bacteroidota</taxon>
        <taxon>Sphingobacteriia</taxon>
        <taxon>Sphingobacteriales</taxon>
        <taxon>Sphingobacteriaceae</taxon>
        <taxon>Mucilaginibacter</taxon>
    </lineage>
</organism>
<comment type="caution">
    <text evidence="8">The sequence shown here is derived from an EMBL/GenBank/DDBJ whole genome shotgun (WGS) entry which is preliminary data.</text>
</comment>
<dbReference type="Proteomes" id="UP000548326">
    <property type="component" value="Unassembled WGS sequence"/>
</dbReference>
<dbReference type="InterPro" id="IPR050833">
    <property type="entry name" value="Poly_Biosynth_Transport"/>
</dbReference>
<evidence type="ECO:0000313" key="9">
    <source>
        <dbReference type="Proteomes" id="UP000548326"/>
    </source>
</evidence>
<feature type="transmembrane region" description="Helical" evidence="7">
    <location>
        <begin position="142"/>
        <end position="162"/>
    </location>
</feature>
<evidence type="ECO:0000313" key="8">
    <source>
        <dbReference type="EMBL" id="MBB6128176.1"/>
    </source>
</evidence>
<evidence type="ECO:0000256" key="5">
    <source>
        <dbReference type="ARBA" id="ARBA00022989"/>
    </source>
</evidence>
<keyword evidence="5 7" id="KW-1133">Transmembrane helix</keyword>
<feature type="transmembrane region" description="Helical" evidence="7">
    <location>
        <begin position="7"/>
        <end position="32"/>
    </location>
</feature>
<evidence type="ECO:0000256" key="4">
    <source>
        <dbReference type="ARBA" id="ARBA00022692"/>
    </source>
</evidence>
<dbReference type="RefSeq" id="WP_183587506.1">
    <property type="nucleotide sequence ID" value="NZ_JACHCA010000005.1"/>
</dbReference>
<name>A0A841JF08_9SPHI</name>
<feature type="transmembrane region" description="Helical" evidence="7">
    <location>
        <begin position="246"/>
        <end position="268"/>
    </location>
</feature>
<keyword evidence="3" id="KW-1003">Cell membrane</keyword>
<feature type="transmembrane region" description="Helical" evidence="7">
    <location>
        <begin position="208"/>
        <end position="226"/>
    </location>
</feature>
<feature type="transmembrane region" description="Helical" evidence="7">
    <location>
        <begin position="385"/>
        <end position="404"/>
    </location>
</feature>
<feature type="transmembrane region" description="Helical" evidence="7">
    <location>
        <begin position="79"/>
        <end position="105"/>
    </location>
</feature>
<comment type="similarity">
    <text evidence="2">Belongs to the polysaccharide synthase family.</text>
</comment>
<dbReference type="GO" id="GO:0005886">
    <property type="term" value="C:plasma membrane"/>
    <property type="evidence" value="ECO:0007669"/>
    <property type="project" value="UniProtKB-SubCell"/>
</dbReference>
<comment type="subcellular location">
    <subcellularLocation>
        <location evidence="1">Cell membrane</location>
        <topology evidence="1">Multi-pass membrane protein</topology>
    </subcellularLocation>
</comment>
<proteinExistence type="inferred from homology"/>
<feature type="transmembrane region" description="Helical" evidence="7">
    <location>
        <begin position="424"/>
        <end position="453"/>
    </location>
</feature>
<feature type="transmembrane region" description="Helical" evidence="7">
    <location>
        <begin position="44"/>
        <end position="67"/>
    </location>
</feature>
<sequence>MSFKKKLLGNVLIAGSYTYISQAVSFLSSIIISRLVSPNSYGTIGLITVFTGFIAVFSDGGLSYALIRSDYGRTYQRVLTNLAWLLGVLLFVIATILAYPIALFYNNHELLIPTIVLASTFVLRSLSLAQGALLAKQLKFGFIGKVTLICTIASAIITMILGYFKGGYWALIIPQIFTAIITAVLYEREVKLGFKIFPLPYIKVAYKFTRKLIGSIIGFNIISYWARNSDNMIVGKWYGVNDLGIYNRAYMLLTLPLSLITGLFSNILFPSLKVLKTQGGNVETEYYFVLRIITFLSFPLTVLFIMLPKQLIMLLWGKSWILVADLLPYFGLLIFTQTLLSTVGQLLVVEEKEREFMISGWIGGIILVAAIFVGASISLVGVAQFYSLAFIVLVLIFNLFYVYIRTLKFDKLKAMSFWLPKVAFSVALWFSLYFNVFSAKLILLSLILVYLIYDGRKEVAGLTQIIQTKVLKRKKEAMS</sequence>
<dbReference type="PANTHER" id="PTHR30250">
    <property type="entry name" value="PST FAMILY PREDICTED COLANIC ACID TRANSPORTER"/>
    <property type="match status" value="1"/>
</dbReference>
<feature type="transmembrane region" description="Helical" evidence="7">
    <location>
        <begin position="288"/>
        <end position="307"/>
    </location>
</feature>
<dbReference type="Pfam" id="PF13440">
    <property type="entry name" value="Polysacc_synt_3"/>
    <property type="match status" value="1"/>
</dbReference>
<feature type="transmembrane region" description="Helical" evidence="7">
    <location>
        <begin position="168"/>
        <end position="187"/>
    </location>
</feature>
<feature type="transmembrane region" description="Helical" evidence="7">
    <location>
        <begin position="111"/>
        <end position="135"/>
    </location>
</feature>